<dbReference type="GO" id="GO:0003906">
    <property type="term" value="F:DNA-(apurinic or apyrimidinic site) endonuclease activity"/>
    <property type="evidence" value="ECO:0007669"/>
    <property type="project" value="TreeGrafter"/>
</dbReference>
<dbReference type="FunFam" id="3.60.10.10:FF:000026">
    <property type="entry name" value="Exodeoxyribonuclease III"/>
    <property type="match status" value="1"/>
</dbReference>
<dbReference type="GO" id="GO:0008081">
    <property type="term" value="F:phosphoric diester hydrolase activity"/>
    <property type="evidence" value="ECO:0007669"/>
    <property type="project" value="TreeGrafter"/>
</dbReference>
<keyword evidence="3 7" id="KW-0479">Metal-binding</keyword>
<feature type="binding site" evidence="7">
    <location>
        <position position="10"/>
    </location>
    <ligand>
        <name>Mg(2+)</name>
        <dbReference type="ChEBI" id="CHEBI:18420"/>
        <label>1</label>
    </ligand>
</feature>
<feature type="binding site" evidence="7">
    <location>
        <position position="38"/>
    </location>
    <ligand>
        <name>Mg(2+)</name>
        <dbReference type="ChEBI" id="CHEBI:18420"/>
        <label>1</label>
    </ligand>
</feature>
<evidence type="ECO:0000256" key="3">
    <source>
        <dbReference type="ARBA" id="ARBA00022723"/>
    </source>
</evidence>
<dbReference type="Pfam" id="PF03372">
    <property type="entry name" value="Exo_endo_phos"/>
    <property type="match status" value="1"/>
</dbReference>
<accession>A0A523XEP1</accession>
<dbReference type="InterPro" id="IPR020848">
    <property type="entry name" value="AP_endonuclease_F1_CS"/>
</dbReference>
<keyword evidence="5 7" id="KW-0460">Magnesium</keyword>
<feature type="binding site" evidence="7">
    <location>
        <position position="153"/>
    </location>
    <ligand>
        <name>Mg(2+)</name>
        <dbReference type="ChEBI" id="CHEBI:18420"/>
        <label>1</label>
    </ligand>
</feature>
<feature type="active site" evidence="6">
    <location>
        <position position="111"/>
    </location>
</feature>
<protein>
    <submittedName>
        <fullName evidence="10">Exodeoxyribonuclease III</fullName>
        <ecNumber evidence="10">3.1.11.2</ecNumber>
    </submittedName>
</protein>
<feature type="domain" description="Endonuclease/exonuclease/phosphatase" evidence="9">
    <location>
        <begin position="9"/>
        <end position="248"/>
    </location>
</feature>
<keyword evidence="4 10" id="KW-0378">Hydrolase</keyword>
<feature type="active site" description="Proton acceptor" evidence="6">
    <location>
        <position position="248"/>
    </location>
</feature>
<evidence type="ECO:0000256" key="2">
    <source>
        <dbReference type="ARBA" id="ARBA00007092"/>
    </source>
</evidence>
<evidence type="ECO:0000259" key="9">
    <source>
        <dbReference type="Pfam" id="PF03372"/>
    </source>
</evidence>
<evidence type="ECO:0000256" key="5">
    <source>
        <dbReference type="ARBA" id="ARBA00022842"/>
    </source>
</evidence>
<evidence type="ECO:0000313" key="10">
    <source>
        <dbReference type="EMBL" id="TET77747.1"/>
    </source>
</evidence>
<comment type="similarity">
    <text evidence="2">Belongs to the DNA repair enzymes AP/ExoA family.</text>
</comment>
<feature type="active site" description="Proton donor/acceptor" evidence="6">
    <location>
        <position position="151"/>
    </location>
</feature>
<feature type="site" description="Important for catalytic activity" evidence="8">
    <location>
        <position position="222"/>
    </location>
</feature>
<dbReference type="CDD" id="cd09085">
    <property type="entry name" value="Mth212-like_AP-endo"/>
    <property type="match status" value="1"/>
</dbReference>
<comment type="cofactor">
    <cofactor evidence="7">
        <name>Mg(2+)</name>
        <dbReference type="ChEBI" id="CHEBI:18420"/>
    </cofactor>
    <cofactor evidence="7">
        <name>Mn(2+)</name>
        <dbReference type="ChEBI" id="CHEBI:29035"/>
    </cofactor>
    <text evidence="7">Probably binds two magnesium or manganese ions per subunit.</text>
</comment>
<dbReference type="NCBIfam" id="TIGR00195">
    <property type="entry name" value="exoDNase_III"/>
    <property type="match status" value="1"/>
</dbReference>
<dbReference type="InterPro" id="IPR005135">
    <property type="entry name" value="Endo/exonuclease/phosphatase"/>
</dbReference>
<name>A0A523XEP1_UNCT6</name>
<comment type="cofactor">
    <cofactor evidence="1">
        <name>Mn(2+)</name>
        <dbReference type="ChEBI" id="CHEBI:29035"/>
    </cofactor>
</comment>
<dbReference type="GO" id="GO:0046872">
    <property type="term" value="F:metal ion binding"/>
    <property type="evidence" value="ECO:0007669"/>
    <property type="project" value="UniProtKB-KW"/>
</dbReference>
<gene>
    <name evidence="10" type="primary">xth</name>
    <name evidence="10" type="ORF">E3J38_09495</name>
</gene>
<evidence type="ECO:0000256" key="7">
    <source>
        <dbReference type="PIRSR" id="PIRSR604808-2"/>
    </source>
</evidence>
<feature type="site" description="Interaction with DNA substrate" evidence="8">
    <location>
        <position position="248"/>
    </location>
</feature>
<dbReference type="NCBIfam" id="TIGR00633">
    <property type="entry name" value="xth"/>
    <property type="match status" value="1"/>
</dbReference>
<dbReference type="InterPro" id="IPR036691">
    <property type="entry name" value="Endo/exonu/phosph_ase_sf"/>
</dbReference>
<dbReference type="Gene3D" id="3.60.10.10">
    <property type="entry name" value="Endonuclease/exonuclease/phosphatase"/>
    <property type="match status" value="1"/>
</dbReference>
<dbReference type="Proteomes" id="UP000315534">
    <property type="component" value="Unassembled WGS sequence"/>
</dbReference>
<comment type="caution">
    <text evidence="10">The sequence shown here is derived from an EMBL/GenBank/DDBJ whole genome shotgun (WGS) entry which is preliminary data.</text>
</comment>
<feature type="site" description="Transition state stabilizer" evidence="8">
    <location>
        <position position="153"/>
    </location>
</feature>
<evidence type="ECO:0000256" key="1">
    <source>
        <dbReference type="ARBA" id="ARBA00001936"/>
    </source>
</evidence>
<feature type="binding site" evidence="7">
    <location>
        <position position="247"/>
    </location>
    <ligand>
        <name>Mg(2+)</name>
        <dbReference type="ChEBI" id="CHEBI:18420"/>
        <label>1</label>
    </ligand>
</feature>
<dbReference type="PANTHER" id="PTHR22748:SF6">
    <property type="entry name" value="DNA-(APURINIC OR APYRIMIDINIC SITE) ENDONUCLEASE"/>
    <property type="match status" value="1"/>
</dbReference>
<evidence type="ECO:0000256" key="6">
    <source>
        <dbReference type="PIRSR" id="PIRSR604808-1"/>
    </source>
</evidence>
<evidence type="ECO:0000313" key="11">
    <source>
        <dbReference type="Proteomes" id="UP000315534"/>
    </source>
</evidence>
<dbReference type="PROSITE" id="PS00727">
    <property type="entry name" value="AP_NUCLEASE_F1_2"/>
    <property type="match status" value="1"/>
</dbReference>
<dbReference type="AlphaFoldDB" id="A0A523XEP1"/>
<feature type="binding site" evidence="7">
    <location>
        <position position="151"/>
    </location>
    <ligand>
        <name>Mg(2+)</name>
        <dbReference type="ChEBI" id="CHEBI:18420"/>
        <label>1</label>
    </ligand>
</feature>
<keyword evidence="7" id="KW-0464">Manganese</keyword>
<evidence type="ECO:0000256" key="8">
    <source>
        <dbReference type="PIRSR" id="PIRSR604808-3"/>
    </source>
</evidence>
<dbReference type="SUPFAM" id="SSF56219">
    <property type="entry name" value="DNase I-like"/>
    <property type="match status" value="1"/>
</dbReference>
<reference evidence="10 11" key="1">
    <citation type="submission" date="2019-03" db="EMBL/GenBank/DDBJ databases">
        <title>Metabolic potential of uncultured bacteria and archaea associated with petroleum seepage in deep-sea sediments.</title>
        <authorList>
            <person name="Dong X."/>
            <person name="Hubert C."/>
        </authorList>
    </citation>
    <scope>NUCLEOTIDE SEQUENCE [LARGE SCALE GENOMIC DNA]</scope>
    <source>
        <strain evidence="10">E29_bin36</strain>
    </source>
</reference>
<feature type="binding site" evidence="7">
    <location>
        <position position="248"/>
    </location>
    <ligand>
        <name>Mg(2+)</name>
        <dbReference type="ChEBI" id="CHEBI:18420"/>
        <label>1</label>
    </ligand>
</feature>
<organism evidence="10 11">
    <name type="scientific">candidate division TA06 bacterium</name>
    <dbReference type="NCBI Taxonomy" id="2250710"/>
    <lineage>
        <taxon>Bacteria</taxon>
        <taxon>Bacteria division TA06</taxon>
    </lineage>
</organism>
<dbReference type="GO" id="GO:0003677">
    <property type="term" value="F:DNA binding"/>
    <property type="evidence" value="ECO:0007669"/>
    <property type="project" value="InterPro"/>
</dbReference>
<proteinExistence type="inferred from homology"/>
<dbReference type="EC" id="3.1.11.2" evidence="10"/>
<dbReference type="PROSITE" id="PS00726">
    <property type="entry name" value="AP_NUCLEASE_F1_1"/>
    <property type="match status" value="1"/>
</dbReference>
<dbReference type="PROSITE" id="PS51435">
    <property type="entry name" value="AP_NUCLEASE_F1_4"/>
    <property type="match status" value="1"/>
</dbReference>
<dbReference type="InterPro" id="IPR004808">
    <property type="entry name" value="AP_endonuc_1"/>
</dbReference>
<dbReference type="GO" id="GO:0008311">
    <property type="term" value="F:double-stranded DNA 3'-5' DNA exonuclease activity"/>
    <property type="evidence" value="ECO:0007669"/>
    <property type="project" value="UniProtKB-EC"/>
</dbReference>
<sequence length="257" mass="29822">MKQIRISCWNVNGIRAVEKKGFLDWLRQESPDILCLQETKAQPGQLTPEIQQPPGYHGYWNFPERKGYSGVVTFTKEKPIEVGNGFGIGKFDMEGRVITAKYTQFTLFNVYFPNGKMSEERLRYKMDFYDAFLDFVAPLKSRGEKLVVCGDFNTAHKEIDLARPRQNEDVSGFLPVERAWMDEFVAHGFVDTFRHLTKERDHYTWWSFRTGARGRNIGWRLDYIFVTENLLDSLAQASIRSEVMGSDHCPVDIRLSI</sequence>
<dbReference type="GO" id="GO:0006284">
    <property type="term" value="P:base-excision repair"/>
    <property type="evidence" value="ECO:0007669"/>
    <property type="project" value="TreeGrafter"/>
</dbReference>
<dbReference type="InterPro" id="IPR020847">
    <property type="entry name" value="AP_endonuclease_F1_BS"/>
</dbReference>
<dbReference type="PANTHER" id="PTHR22748">
    <property type="entry name" value="AP ENDONUCLEASE"/>
    <property type="match status" value="1"/>
</dbReference>
<dbReference type="EMBL" id="SOIP01000546">
    <property type="protein sequence ID" value="TET77747.1"/>
    <property type="molecule type" value="Genomic_DNA"/>
</dbReference>
<evidence type="ECO:0000256" key="4">
    <source>
        <dbReference type="ARBA" id="ARBA00022801"/>
    </source>
</evidence>